<evidence type="ECO:0000313" key="3">
    <source>
        <dbReference type="Proteomes" id="UP000004728"/>
    </source>
</evidence>
<evidence type="ECO:0000256" key="1">
    <source>
        <dbReference type="ARBA" id="ARBA00007068"/>
    </source>
</evidence>
<dbReference type="PANTHER" id="PTHR36512:SF3">
    <property type="entry name" value="BLR5678 PROTEIN"/>
    <property type="match status" value="1"/>
</dbReference>
<dbReference type="OrthoDB" id="9808347at2"/>
<dbReference type="Proteomes" id="UP000004728">
    <property type="component" value="Unassembled WGS sequence"/>
</dbReference>
<dbReference type="InParanoid" id="F1Z9N6"/>
<dbReference type="InterPro" id="IPR005321">
    <property type="entry name" value="Peptidase_S58_DmpA"/>
</dbReference>
<accession>F1Z9N6</accession>
<dbReference type="AlphaFoldDB" id="F1Z9N6"/>
<dbReference type="CDD" id="cd02252">
    <property type="entry name" value="nylC_like"/>
    <property type="match status" value="1"/>
</dbReference>
<dbReference type="Gene3D" id="3.60.70.12">
    <property type="entry name" value="L-amino peptidase D-ALA esterase/amidase"/>
    <property type="match status" value="1"/>
</dbReference>
<dbReference type="SUPFAM" id="SSF56266">
    <property type="entry name" value="DmpA/ArgJ-like"/>
    <property type="match status" value="1"/>
</dbReference>
<name>F1Z9N6_9SPHN</name>
<evidence type="ECO:0000313" key="2">
    <source>
        <dbReference type="EMBL" id="EGD58706.1"/>
    </source>
</evidence>
<gene>
    <name evidence="2" type="ORF">Y88_0763</name>
</gene>
<dbReference type="EMBL" id="AEWJ01000041">
    <property type="protein sequence ID" value="EGD58706.1"/>
    <property type="molecule type" value="Genomic_DNA"/>
</dbReference>
<sequence length="336" mass="33698">MTSHPARDDRPVLQDLITDVAGLRVGHATDEGAGTGVTVVLCDGLWAAAADVRGGGPGLREIEVMAPENLVPGVHAITLSGGSVFGLAAADGALVELSAAGVGLPMRAEGPVVPIVPGAVLYDLSNPGDKNWGTEPPYRRLGREAARAALAAGHHGTFALGSVGAGRGAMAGVIPGGIGSASCALEGGLVVGALVAVNPVGAVLTEGDEDFLNAPFAGSADPFPGGSRLAELGRLQPGANTTLAIVACNARLDKAEAKRLAMMAQDGLARAIRPVHTPFDGDVVFALASGEIDLDGVEVDGPRIRPWLLARLGAAAADCLARATVRGVRAAADPVR</sequence>
<dbReference type="RefSeq" id="WP_008066349.1">
    <property type="nucleotide sequence ID" value="NZ_AQWK01000002.1"/>
</dbReference>
<dbReference type="STRING" id="983920.Y88_0763"/>
<protein>
    <recommendedName>
        <fullName evidence="4">Peptidase S58, DmpA</fullName>
    </recommendedName>
</protein>
<dbReference type="eggNOG" id="COG3191">
    <property type="taxonomic scope" value="Bacteria"/>
</dbReference>
<dbReference type="Pfam" id="PF03576">
    <property type="entry name" value="Peptidase_S58"/>
    <property type="match status" value="1"/>
</dbReference>
<organism evidence="2 3">
    <name type="scientific">Novosphingobium nitrogenifigens DSM 19370</name>
    <dbReference type="NCBI Taxonomy" id="983920"/>
    <lineage>
        <taxon>Bacteria</taxon>
        <taxon>Pseudomonadati</taxon>
        <taxon>Pseudomonadota</taxon>
        <taxon>Alphaproteobacteria</taxon>
        <taxon>Sphingomonadales</taxon>
        <taxon>Sphingomonadaceae</taxon>
        <taxon>Novosphingobium</taxon>
    </lineage>
</organism>
<evidence type="ECO:0008006" key="4">
    <source>
        <dbReference type="Google" id="ProtNLM"/>
    </source>
</evidence>
<dbReference type="HOGENOM" id="CLU_044458_1_0_5"/>
<proteinExistence type="inferred from homology"/>
<keyword evidence="3" id="KW-1185">Reference proteome</keyword>
<comment type="similarity">
    <text evidence="1">Belongs to the peptidase S58 family.</text>
</comment>
<reference evidence="2 3" key="1">
    <citation type="journal article" date="2012" name="J. Bacteriol.">
        <title>Draft Genome Sequence of Novosphingobium nitrogenifigens Y88T.</title>
        <authorList>
            <person name="Strabala T.J."/>
            <person name="Macdonald L."/>
            <person name="Liu V."/>
            <person name="Smit A.M."/>
        </authorList>
    </citation>
    <scope>NUCLEOTIDE SEQUENCE [LARGE SCALE GENOMIC DNA]</scope>
    <source>
        <strain evidence="2 3">DSM 19370</strain>
    </source>
</reference>
<dbReference type="PANTHER" id="PTHR36512">
    <property type="entry name" value="D-AMINOPEPTIDASE"/>
    <property type="match status" value="1"/>
</dbReference>
<dbReference type="GO" id="GO:0004177">
    <property type="term" value="F:aminopeptidase activity"/>
    <property type="evidence" value="ECO:0007669"/>
    <property type="project" value="TreeGrafter"/>
</dbReference>
<comment type="caution">
    <text evidence="2">The sequence shown here is derived from an EMBL/GenBank/DDBJ whole genome shotgun (WGS) entry which is preliminary data.</text>
</comment>
<dbReference type="InterPro" id="IPR016117">
    <property type="entry name" value="ArgJ-like_dom_sf"/>
</dbReference>